<dbReference type="AlphaFoldDB" id="A0A834TSS2"/>
<proteinExistence type="predicted"/>
<protein>
    <submittedName>
        <fullName evidence="1">NAD(P)H-quinone oxidoreductase subunit H, chloroplastic</fullName>
    </submittedName>
</protein>
<dbReference type="EMBL" id="JAAIUW010000006">
    <property type="protein sequence ID" value="KAF7827432.1"/>
    <property type="molecule type" value="Genomic_DNA"/>
</dbReference>
<dbReference type="Proteomes" id="UP000634136">
    <property type="component" value="Unassembled WGS sequence"/>
</dbReference>
<organism evidence="1 2">
    <name type="scientific">Senna tora</name>
    <dbReference type="NCBI Taxonomy" id="362788"/>
    <lineage>
        <taxon>Eukaryota</taxon>
        <taxon>Viridiplantae</taxon>
        <taxon>Streptophyta</taxon>
        <taxon>Embryophyta</taxon>
        <taxon>Tracheophyta</taxon>
        <taxon>Spermatophyta</taxon>
        <taxon>Magnoliopsida</taxon>
        <taxon>eudicotyledons</taxon>
        <taxon>Gunneridae</taxon>
        <taxon>Pentapetalae</taxon>
        <taxon>rosids</taxon>
        <taxon>fabids</taxon>
        <taxon>Fabales</taxon>
        <taxon>Fabaceae</taxon>
        <taxon>Caesalpinioideae</taxon>
        <taxon>Cassia clade</taxon>
        <taxon>Senna</taxon>
    </lineage>
</organism>
<sequence length="175" mass="19471">MDSKTEDKIKLLCSVSYAKVILSSSHLHAQMQLGLLKVSKLESATKLGSMWNWMSSFVCWSLRELTNPGLRLENALSVGVNKVNPPFEFRSCEFIWFATWVVFRRHIRVVNPPTLFMIMIMSVDRGDDGEGAGANGNDSAEVRYDMEGVVIGGMGDEEGPVMVVVGEKKKKVVVE</sequence>
<name>A0A834TSS2_9FABA</name>
<keyword evidence="2" id="KW-1185">Reference proteome</keyword>
<comment type="caution">
    <text evidence="1">The sequence shown here is derived from an EMBL/GenBank/DDBJ whole genome shotgun (WGS) entry which is preliminary data.</text>
</comment>
<accession>A0A834TSS2</accession>
<reference evidence="1" key="1">
    <citation type="submission" date="2020-09" db="EMBL/GenBank/DDBJ databases">
        <title>Genome-Enabled Discovery of Anthraquinone Biosynthesis in Senna tora.</title>
        <authorList>
            <person name="Kang S.-H."/>
            <person name="Pandey R.P."/>
            <person name="Lee C.-M."/>
            <person name="Sim J.-S."/>
            <person name="Jeong J.-T."/>
            <person name="Choi B.-S."/>
            <person name="Jung M."/>
            <person name="Ginzburg D."/>
            <person name="Zhao K."/>
            <person name="Won S.Y."/>
            <person name="Oh T.-J."/>
            <person name="Yu Y."/>
            <person name="Kim N.-H."/>
            <person name="Lee O.R."/>
            <person name="Lee T.-H."/>
            <person name="Bashyal P."/>
            <person name="Kim T.-S."/>
            <person name="Lee W.-H."/>
            <person name="Kawkins C."/>
            <person name="Kim C.-K."/>
            <person name="Kim J.S."/>
            <person name="Ahn B.O."/>
            <person name="Rhee S.Y."/>
            <person name="Sohng J.K."/>
        </authorList>
    </citation>
    <scope>NUCLEOTIDE SEQUENCE</scope>
    <source>
        <tissue evidence="1">Leaf</tissue>
    </source>
</reference>
<evidence type="ECO:0000313" key="1">
    <source>
        <dbReference type="EMBL" id="KAF7827432.1"/>
    </source>
</evidence>
<evidence type="ECO:0000313" key="2">
    <source>
        <dbReference type="Proteomes" id="UP000634136"/>
    </source>
</evidence>
<dbReference type="OrthoDB" id="10497871at2759"/>
<gene>
    <name evidence="1" type="ORF">G2W53_018596</name>
</gene>